<evidence type="ECO:0000313" key="9">
    <source>
        <dbReference type="Proteomes" id="UP000297597"/>
    </source>
</evidence>
<dbReference type="OrthoDB" id="1790929at2"/>
<dbReference type="PROSITE" id="PS50112">
    <property type="entry name" value="PAS"/>
    <property type="match status" value="1"/>
</dbReference>
<dbReference type="PROSITE" id="PS50885">
    <property type="entry name" value="HAMP"/>
    <property type="match status" value="5"/>
</dbReference>
<dbReference type="InterPro" id="IPR004090">
    <property type="entry name" value="Chemotax_Me-accpt_rcpt"/>
</dbReference>
<dbReference type="Gene3D" id="1.20.120.1530">
    <property type="match status" value="6"/>
</dbReference>
<dbReference type="PANTHER" id="PTHR43531:SF11">
    <property type="entry name" value="METHYL-ACCEPTING CHEMOTAXIS PROTEIN 3"/>
    <property type="match status" value="1"/>
</dbReference>
<feature type="domain" description="HAMP" evidence="7">
    <location>
        <begin position="593"/>
        <end position="645"/>
    </location>
</feature>
<feature type="domain" description="HAMP" evidence="7">
    <location>
        <begin position="106"/>
        <end position="158"/>
    </location>
</feature>
<dbReference type="EMBL" id="QFFZ01000008">
    <property type="protein sequence ID" value="TEB12265.1"/>
    <property type="molecule type" value="Genomic_DNA"/>
</dbReference>
<reference evidence="8 9" key="1">
    <citation type="journal article" date="2018" name="Environ. Microbiol.">
        <title>Novel energy conservation strategies and behaviour of Pelotomaculum schinkii driving syntrophic propionate catabolism.</title>
        <authorList>
            <person name="Hidalgo-Ahumada C.A.P."/>
            <person name="Nobu M.K."/>
            <person name="Narihiro T."/>
            <person name="Tamaki H."/>
            <person name="Liu W.T."/>
            <person name="Kamagata Y."/>
            <person name="Stams A.J.M."/>
            <person name="Imachi H."/>
            <person name="Sousa D.Z."/>
        </authorList>
    </citation>
    <scope>NUCLEOTIDE SEQUENCE [LARGE SCALE GENOMIC DNA]</scope>
    <source>
        <strain evidence="8 9">MGP</strain>
    </source>
</reference>
<dbReference type="SMART" id="SM00283">
    <property type="entry name" value="MA"/>
    <property type="match status" value="1"/>
</dbReference>
<accession>A0A4Y7RTF5</accession>
<keyword evidence="9" id="KW-1185">Reference proteome</keyword>
<dbReference type="InterPro" id="IPR000700">
    <property type="entry name" value="PAS-assoc_C"/>
</dbReference>
<dbReference type="SMART" id="SM00304">
    <property type="entry name" value="HAMP"/>
    <property type="match status" value="9"/>
</dbReference>
<dbReference type="CDD" id="cd00130">
    <property type="entry name" value="PAS"/>
    <property type="match status" value="1"/>
</dbReference>
<dbReference type="InterPro" id="IPR051310">
    <property type="entry name" value="MCP_chemotaxis"/>
</dbReference>
<dbReference type="RefSeq" id="WP_134213028.1">
    <property type="nucleotide sequence ID" value="NZ_QFFZ01000008.1"/>
</dbReference>
<dbReference type="Pfam" id="PF18947">
    <property type="entry name" value="HAMP_2"/>
    <property type="match status" value="10"/>
</dbReference>
<dbReference type="InterPro" id="IPR000014">
    <property type="entry name" value="PAS"/>
</dbReference>
<dbReference type="GO" id="GO:0005886">
    <property type="term" value="C:plasma membrane"/>
    <property type="evidence" value="ECO:0007669"/>
    <property type="project" value="TreeGrafter"/>
</dbReference>
<dbReference type="CDD" id="cd11386">
    <property type="entry name" value="MCP_signal"/>
    <property type="match status" value="1"/>
</dbReference>
<dbReference type="GO" id="GO:0006935">
    <property type="term" value="P:chemotaxis"/>
    <property type="evidence" value="ECO:0007669"/>
    <property type="project" value="UniProtKB-KW"/>
</dbReference>
<evidence type="ECO:0000259" key="4">
    <source>
        <dbReference type="PROSITE" id="PS50111"/>
    </source>
</evidence>
<feature type="domain" description="HAMP" evidence="7">
    <location>
        <begin position="775"/>
        <end position="827"/>
    </location>
</feature>
<dbReference type="GO" id="GO:0004888">
    <property type="term" value="F:transmembrane signaling receptor activity"/>
    <property type="evidence" value="ECO:0007669"/>
    <property type="project" value="InterPro"/>
</dbReference>
<evidence type="ECO:0000259" key="6">
    <source>
        <dbReference type="PROSITE" id="PS50113"/>
    </source>
</evidence>
<feature type="domain" description="Methyl-accepting transducer" evidence="4">
    <location>
        <begin position="1149"/>
        <end position="1378"/>
    </location>
</feature>
<organism evidence="8 9">
    <name type="scientific">Pelotomaculum propionicicum</name>
    <dbReference type="NCBI Taxonomy" id="258475"/>
    <lineage>
        <taxon>Bacteria</taxon>
        <taxon>Bacillati</taxon>
        <taxon>Bacillota</taxon>
        <taxon>Clostridia</taxon>
        <taxon>Eubacteriales</taxon>
        <taxon>Desulfotomaculaceae</taxon>
        <taxon>Pelotomaculum</taxon>
    </lineage>
</organism>
<name>A0A4Y7RTF5_9FIRM</name>
<proteinExistence type="inferred from homology"/>
<evidence type="ECO:0000256" key="3">
    <source>
        <dbReference type="PROSITE-ProRule" id="PRU00284"/>
    </source>
</evidence>
<evidence type="ECO:0000256" key="1">
    <source>
        <dbReference type="ARBA" id="ARBA00022500"/>
    </source>
</evidence>
<dbReference type="InterPro" id="IPR003660">
    <property type="entry name" value="HAMP_dom"/>
</dbReference>
<evidence type="ECO:0000259" key="5">
    <source>
        <dbReference type="PROSITE" id="PS50112"/>
    </source>
</evidence>
<protein>
    <submittedName>
        <fullName evidence="8">Methyl-accepting chemotaxis protein I</fullName>
    </submittedName>
</protein>
<dbReference type="Pfam" id="PF13426">
    <property type="entry name" value="PAS_9"/>
    <property type="match status" value="1"/>
</dbReference>
<keyword evidence="1" id="KW-0145">Chemotaxis</keyword>
<dbReference type="PRINTS" id="PR00260">
    <property type="entry name" value="CHEMTRNSDUCR"/>
</dbReference>
<gene>
    <name evidence="8" type="primary">tsr_1</name>
    <name evidence="8" type="ORF">Pmgp_01156</name>
</gene>
<dbReference type="Pfam" id="PF00015">
    <property type="entry name" value="MCPsignal"/>
    <property type="match status" value="1"/>
</dbReference>
<dbReference type="InterPro" id="IPR035965">
    <property type="entry name" value="PAS-like_dom_sf"/>
</dbReference>
<feature type="domain" description="HAMP" evidence="7">
    <location>
        <begin position="866"/>
        <end position="918"/>
    </location>
</feature>
<dbReference type="PANTHER" id="PTHR43531">
    <property type="entry name" value="PROTEIN ICFG"/>
    <property type="match status" value="1"/>
</dbReference>
<dbReference type="InterPro" id="IPR004089">
    <property type="entry name" value="MCPsignal_dom"/>
</dbReference>
<dbReference type="Gene3D" id="1.10.287.950">
    <property type="entry name" value="Methyl-accepting chemotaxis protein"/>
    <property type="match status" value="1"/>
</dbReference>
<dbReference type="PROSITE" id="PS50111">
    <property type="entry name" value="CHEMOTAXIS_TRANSDUC_2"/>
    <property type="match status" value="1"/>
</dbReference>
<dbReference type="GO" id="GO:0007165">
    <property type="term" value="P:signal transduction"/>
    <property type="evidence" value="ECO:0007669"/>
    <property type="project" value="UniProtKB-KW"/>
</dbReference>
<evidence type="ECO:0000259" key="7">
    <source>
        <dbReference type="PROSITE" id="PS50885"/>
    </source>
</evidence>
<dbReference type="Proteomes" id="UP000297597">
    <property type="component" value="Unassembled WGS sequence"/>
</dbReference>
<dbReference type="FunFam" id="1.10.287.950:FF:000001">
    <property type="entry name" value="Methyl-accepting chemotaxis sensory transducer"/>
    <property type="match status" value="1"/>
</dbReference>
<feature type="domain" description="HAMP" evidence="7">
    <location>
        <begin position="1092"/>
        <end position="1144"/>
    </location>
</feature>
<dbReference type="PROSITE" id="PS50113">
    <property type="entry name" value="PAC"/>
    <property type="match status" value="1"/>
</dbReference>
<evidence type="ECO:0000313" key="8">
    <source>
        <dbReference type="EMBL" id="TEB12265.1"/>
    </source>
</evidence>
<feature type="domain" description="PAC" evidence="6">
    <location>
        <begin position="507"/>
        <end position="559"/>
    </location>
</feature>
<evidence type="ECO:0000256" key="2">
    <source>
        <dbReference type="ARBA" id="ARBA00029447"/>
    </source>
</evidence>
<comment type="caution">
    <text evidence="8">The sequence shown here is derived from an EMBL/GenBank/DDBJ whole genome shotgun (WGS) entry which is preliminary data.</text>
</comment>
<comment type="similarity">
    <text evidence="2">Belongs to the methyl-accepting chemotaxis (MCP) protein family.</text>
</comment>
<keyword evidence="3" id="KW-0807">Transducer</keyword>
<sequence>MRLKIGTKVSLGLATLFLLLVAVSLTSIALNRSSGNTALCVTALLGGGCLCLFTLTSLKISFNALLAESRLLAEAARDGRLASRADLSKIDPQFKEVIQGVNDTLDEVSGPISMAAEYIDRIARGDTPPKITGSYRGDFAKIKDNLNACIDTISTLVDEVGVVIRVGREGKLDQRANADRTQGVWRKILRGVNDAMDGVIRPLNVAAEYVDRISKGSTPPKITEPYQGDFNIIKENLNTCIDTISILVEEVGVVIGAGREGKLDQRANADRTQGVWRKILRGVNDAMDGVIRPLNMAAEYVDSISKGSTPPKITGHYQGDFNVIKENLNTCIDTISILVEEVGVVIGAGSEGKLDQRANPDRTAGVWRKILRGVNNAMDGVIGPLNVAAEYVDRIAKGEIPPKITEAYNGDFNEIKNNLNVLIDVTAANKEREEEMLRIKGAVEASAAPIVITDKKGVKILSQNKAFGSLFGYTKEQVNDAGGLPAIFVSASDGQDCWKSIMSGKTWQNELELRTRDNRIVPSVLCSDAVKNEKGEIIGCFGVINNITEQKVVLRAVQELVEKAKAGDLTARAGVTASGDYKKLVDGINQMLEAIIGPLNMAAEYVDRIARGDTPPEITEEYQGDFNEIKNNLNSLIETIHILVDEVGVVICAGSEGKLDQRANADRTAGVWRKILRGVNHAMDGVVGPLNVAAEYVDRISKGDTPPKITEEYRGDFNVIKDNLNACIDEIGILVDEVGVLIGAGREGKLDQRADADRAQGVWRKILRGMNHAMDAVIGPLNMAAEYVDRIAKGDTPPKITEEYKGDFNVIKDNLNACIDEIGILVDEVGVLIGAGREGKLDQRADADRAQGVWRKILRGMNHAMDAVIGPLNMAAEYVDRISRGDIPPKITEAYNGDFNEIKNNLNGCIDAISGLLKEADDLIQAVREGNLNTRGDETAYSGDWGELVKGMNGLIEAVANPVNELMVVLTRMAVNDYTQKMYQEYKGVWNDLKNSTNDVMKRVVHVQDTLKNISDGNLSELDDYRKTGQRSGNDQLIPSIIRAMEAIQSLVADADMLARAAVAGKLDTRADTARHSGDFRKVIEGFNRTLDEMLKPIKEATECLQEMAKGNLNVAVTGDYQGEHAVIKDALNSTLDSINETLGQIFGAINQVADAAQQVSDSSQSLSQGAAESAGTMAQITSSMHGMNDQTKQNAENATLANQLAAQARTNAEQGNGQMANMVRAMGDINESAANISKIIKAIDEIAFQTNLLALNAAVEAARAGKHGKGFTVVAEEVRNLAQRSAKAAKETAEMIEGSIKKTEVGTRIAEDTSKALEEIVQGVSKVTDFVSEIASASKEQAAGIEQINDGLNQVDQVTQQNSASSQELAAASEEMSSQVEMVKQMLGRFTLKKKASGTTFIPEIVSAGRPYLAHSQARGAAQKVARLPVKEPSDAGVKPEDIISLDEADYGKF</sequence>
<dbReference type="SUPFAM" id="SSF55785">
    <property type="entry name" value="PYP-like sensor domain (PAS domain)"/>
    <property type="match status" value="1"/>
</dbReference>
<feature type="domain" description="PAS" evidence="5">
    <location>
        <begin position="435"/>
        <end position="478"/>
    </location>
</feature>
<dbReference type="SUPFAM" id="SSF58104">
    <property type="entry name" value="Methyl-accepting chemotaxis protein (MCP) signaling domain"/>
    <property type="match status" value="1"/>
</dbReference>
<dbReference type="NCBIfam" id="TIGR00229">
    <property type="entry name" value="sensory_box"/>
    <property type="match status" value="1"/>
</dbReference>